<dbReference type="PANTHER" id="PTHR24198">
    <property type="entry name" value="ANKYRIN REPEAT AND PROTEIN KINASE DOMAIN-CONTAINING PROTEIN"/>
    <property type="match status" value="1"/>
</dbReference>
<feature type="compositionally biased region" description="Polar residues" evidence="4">
    <location>
        <begin position="34"/>
        <end position="56"/>
    </location>
</feature>
<evidence type="ECO:0000313" key="5">
    <source>
        <dbReference type="EMBL" id="EFC50043.1"/>
    </source>
</evidence>
<evidence type="ECO:0000256" key="3">
    <source>
        <dbReference type="PROSITE-ProRule" id="PRU00023"/>
    </source>
</evidence>
<dbReference type="SUPFAM" id="SSF56112">
    <property type="entry name" value="Protein kinase-like (PK-like)"/>
    <property type="match status" value="1"/>
</dbReference>
<protein>
    <submittedName>
        <fullName evidence="5">Predicted protein</fullName>
    </submittedName>
</protein>
<dbReference type="Gene3D" id="1.10.510.10">
    <property type="entry name" value="Transferase(Phosphotransferase) domain 1"/>
    <property type="match status" value="1"/>
</dbReference>
<dbReference type="KEGG" id="ngr:NAEGRDRAFT_45339"/>
<dbReference type="RefSeq" id="XP_002682787.1">
    <property type="nucleotide sequence ID" value="XM_002682741.1"/>
</dbReference>
<evidence type="ECO:0000256" key="4">
    <source>
        <dbReference type="SAM" id="MobiDB-lite"/>
    </source>
</evidence>
<evidence type="ECO:0000256" key="1">
    <source>
        <dbReference type="ARBA" id="ARBA00022737"/>
    </source>
</evidence>
<dbReference type="GeneID" id="8852683"/>
<dbReference type="PROSITE" id="PS50088">
    <property type="entry name" value="ANK_REPEAT"/>
    <property type="match status" value="1"/>
</dbReference>
<proteinExistence type="predicted"/>
<feature type="repeat" description="ANK" evidence="3">
    <location>
        <begin position="230"/>
        <end position="262"/>
    </location>
</feature>
<dbReference type="PANTHER" id="PTHR24198:SF165">
    <property type="entry name" value="ANKYRIN REPEAT-CONTAINING PROTEIN-RELATED"/>
    <property type="match status" value="1"/>
</dbReference>
<dbReference type="eggNOG" id="KOG4177">
    <property type="taxonomic scope" value="Eukaryota"/>
</dbReference>
<keyword evidence="2 3" id="KW-0040">ANK repeat</keyword>
<dbReference type="Pfam" id="PF12796">
    <property type="entry name" value="Ank_2"/>
    <property type="match status" value="2"/>
</dbReference>
<dbReference type="SMART" id="SM00248">
    <property type="entry name" value="ANK"/>
    <property type="match status" value="9"/>
</dbReference>
<dbReference type="Gene3D" id="1.10.8.10">
    <property type="entry name" value="DNA helicase RuvA subunit, C-terminal domain"/>
    <property type="match status" value="1"/>
</dbReference>
<dbReference type="InParanoid" id="D2UYW6"/>
<dbReference type="VEuPathDB" id="AmoebaDB:NAEGRDRAFT_45339"/>
<dbReference type="STRING" id="5762.D2UYW6"/>
<dbReference type="SUPFAM" id="SSF48403">
    <property type="entry name" value="Ankyrin repeat"/>
    <property type="match status" value="2"/>
</dbReference>
<dbReference type="InterPro" id="IPR002110">
    <property type="entry name" value="Ankyrin_rpt"/>
</dbReference>
<evidence type="ECO:0000313" key="6">
    <source>
        <dbReference type="Proteomes" id="UP000006671"/>
    </source>
</evidence>
<sequence length="1119" mass="129599">MFTEYNDRHSNFVVLVICYEHKATIIDAKKATKNNSSNSGVAKSFNDKATNGKTNNSNEVKIVRKWNEFRLPLNENQVLQWSQLPNNSELKFYHVPTFKHCIENGINFVNYENHVINDSQVLGKEQLQKKDCYFVFTSDSYSIDFDPKKEELKTKLISNFCDLFEIDTDTSLFYLEASDYDINLAVKNYCASQRSKSLEDLFLLHSKNGKADLISLLLNVEFDKTCKNNIGMTALHLAVRYEHLDCVKLLLQSKLKNQLNEKDGIANLPIHLASMGNSVPIFELLLKETRDITLKNMEKETILHTLCKGQANVEIFDLLFAKICEHFDEDFTKYSKFFNLLNDDGESAVLIAVRKNHFHLVQHIVNSQLFSSLFNFNLKNKLSQSILVVACKEDSVQTLQILLPVYNQMIMERDERSFTPLHYATLFNSLAASSLLLQYLDIQQYDTVLFHGTITPLQYAVSQNNIELLRLHLNYLTNNNSLSTNSNLNNSLNHALFLCIKQHRSIELVKEILQYQVDINQNMEGPYEYIIPETTTPKFPLVDCVLNDSKTIFKFLIRQPNINVNQQSKETGMTCLQYAIIKHYLKPTEHSKYFIMKLIKKTNLSIQDHFLRTALHLSKLCEFKDISESIEALNESRYIKDLNDIPCKDYTKESSFASNLLFEKYCKYVTQMQAHAVNYKLFHGVYLQHEILNFLYNAKLSVNDLQSIYKRISYFQKYLPSVHFIKHINLPIFPQLLNFKYENNNLHLVYSSNTLFEQTSSCRFYLDNNLLTHPIHQFSTMLKIISSIYVLHYSNITHGNIKPNSFRFVNDTKLLYVYDYGLLFNQLDEKQSSPEIKACKNNSNGSINDILSKKSNDIFNLGHVLHEVLFGSKYGEKDFSVTSIVQQLYSTIMACFTDNEEFRPDIKELYDAIRTTIHTLIGMLKESASKQDPAKILEMELKLVDVMISRYGYNDHTKPHEMNATQNIGKCISKINELVKTEQLSILNVFNQMPEHLDNNTIKQLFSTIHYLIQVLNDKFKAAAFDLLRVLLLKKECVEYLLTHHENLTLVDILDRMKNVNNVDGFTLTLISSCLAHCLIHPIGLNYFTNHLDKHNLISHSLKSQKPVNVILVPYWKIV</sequence>
<keyword evidence="6" id="KW-1185">Reference proteome</keyword>
<dbReference type="InterPro" id="IPR036770">
    <property type="entry name" value="Ankyrin_rpt-contain_sf"/>
</dbReference>
<keyword evidence="1" id="KW-0677">Repeat</keyword>
<dbReference type="InterPro" id="IPR011009">
    <property type="entry name" value="Kinase-like_dom_sf"/>
</dbReference>
<feature type="region of interest" description="Disordered" evidence="4">
    <location>
        <begin position="33"/>
        <end position="56"/>
    </location>
</feature>
<dbReference type="EMBL" id="GG738846">
    <property type="protein sequence ID" value="EFC50043.1"/>
    <property type="molecule type" value="Genomic_DNA"/>
</dbReference>
<dbReference type="Gene3D" id="1.25.40.20">
    <property type="entry name" value="Ankyrin repeat-containing domain"/>
    <property type="match status" value="3"/>
</dbReference>
<name>D2UYW6_NAEGR</name>
<organism evidence="6">
    <name type="scientific">Naegleria gruberi</name>
    <name type="common">Amoeba</name>
    <dbReference type="NCBI Taxonomy" id="5762"/>
    <lineage>
        <taxon>Eukaryota</taxon>
        <taxon>Discoba</taxon>
        <taxon>Heterolobosea</taxon>
        <taxon>Tetramitia</taxon>
        <taxon>Eutetramitia</taxon>
        <taxon>Vahlkampfiidae</taxon>
        <taxon>Naegleria</taxon>
    </lineage>
</organism>
<dbReference type="OMA" id="YHVPTFK"/>
<evidence type="ECO:0000256" key="2">
    <source>
        <dbReference type="ARBA" id="ARBA00023043"/>
    </source>
</evidence>
<gene>
    <name evidence="5" type="ORF">NAEGRDRAFT_45339</name>
</gene>
<accession>D2UYW6</accession>
<dbReference type="AlphaFoldDB" id="D2UYW6"/>
<dbReference type="PROSITE" id="PS50297">
    <property type="entry name" value="ANK_REP_REGION"/>
    <property type="match status" value="1"/>
</dbReference>
<dbReference type="OrthoDB" id="539213at2759"/>
<reference evidence="5 6" key="1">
    <citation type="journal article" date="2010" name="Cell">
        <title>The genome of Naegleria gruberi illuminates early eukaryotic versatility.</title>
        <authorList>
            <person name="Fritz-Laylin L.K."/>
            <person name="Prochnik S.E."/>
            <person name="Ginger M.L."/>
            <person name="Dacks J.B."/>
            <person name="Carpenter M.L."/>
            <person name="Field M.C."/>
            <person name="Kuo A."/>
            <person name="Paredez A."/>
            <person name="Chapman J."/>
            <person name="Pham J."/>
            <person name="Shu S."/>
            <person name="Neupane R."/>
            <person name="Cipriano M."/>
            <person name="Mancuso J."/>
            <person name="Tu H."/>
            <person name="Salamov A."/>
            <person name="Lindquist E."/>
            <person name="Shapiro H."/>
            <person name="Lucas S."/>
            <person name="Grigoriev I.V."/>
            <person name="Cande W.Z."/>
            <person name="Fulton C."/>
            <person name="Rokhsar D.S."/>
            <person name="Dawson S.C."/>
        </authorList>
    </citation>
    <scope>NUCLEOTIDE SEQUENCE [LARGE SCALE GENOMIC DNA]</scope>
    <source>
        <strain evidence="5 6">NEG-M</strain>
    </source>
</reference>
<dbReference type="Proteomes" id="UP000006671">
    <property type="component" value="Unassembled WGS sequence"/>
</dbReference>